<comment type="caution">
    <text evidence="2">The sequence shown here is derived from an EMBL/GenBank/DDBJ whole genome shotgun (WGS) entry which is preliminary data.</text>
</comment>
<dbReference type="PANTHER" id="PTHR33488:SF2">
    <property type="entry name" value="EARLY ENDOSOME ANTIGEN 1-LIKE"/>
    <property type="match status" value="1"/>
</dbReference>
<evidence type="ECO:0000313" key="2">
    <source>
        <dbReference type="EMBL" id="KAK9405842.1"/>
    </source>
</evidence>
<dbReference type="AlphaFoldDB" id="A0AAW1BWH5"/>
<accession>A0AAW1BWH5</accession>
<name>A0AAW1BWH5_CROAD</name>
<dbReference type="PANTHER" id="PTHR33488">
    <property type="entry name" value="ZGC:162509"/>
    <property type="match status" value="1"/>
</dbReference>
<evidence type="ECO:0000313" key="3">
    <source>
        <dbReference type="Proteomes" id="UP001474421"/>
    </source>
</evidence>
<feature type="coiled-coil region" evidence="1">
    <location>
        <begin position="88"/>
        <end position="126"/>
    </location>
</feature>
<reference evidence="2 3" key="1">
    <citation type="journal article" date="2024" name="Proc. Natl. Acad. Sci. U.S.A.">
        <title>The genetic regulatory architecture and epigenomic basis for age-related changes in rattlesnake venom.</title>
        <authorList>
            <person name="Hogan M.P."/>
            <person name="Holding M.L."/>
            <person name="Nystrom G.S."/>
            <person name="Colston T.J."/>
            <person name="Bartlett D.A."/>
            <person name="Mason A.J."/>
            <person name="Ellsworth S.A."/>
            <person name="Rautsaw R.M."/>
            <person name="Lawrence K.C."/>
            <person name="Strickland J.L."/>
            <person name="He B."/>
            <person name="Fraser P."/>
            <person name="Margres M.J."/>
            <person name="Gilbert D.M."/>
            <person name="Gibbs H.L."/>
            <person name="Parkinson C.L."/>
            <person name="Rokyta D.R."/>
        </authorList>
    </citation>
    <scope>NUCLEOTIDE SEQUENCE [LARGE SCALE GENOMIC DNA]</scope>
    <source>
        <strain evidence="2">DRR0105</strain>
    </source>
</reference>
<keyword evidence="3" id="KW-1185">Reference proteome</keyword>
<protein>
    <submittedName>
        <fullName evidence="2">Uncharacterized protein</fullName>
    </submittedName>
</protein>
<gene>
    <name evidence="2" type="ORF">NXF25_004616</name>
</gene>
<keyword evidence="1" id="KW-0175">Coiled coil</keyword>
<dbReference type="Proteomes" id="UP001474421">
    <property type="component" value="Unassembled WGS sequence"/>
</dbReference>
<evidence type="ECO:0000256" key="1">
    <source>
        <dbReference type="SAM" id="Coils"/>
    </source>
</evidence>
<organism evidence="2 3">
    <name type="scientific">Crotalus adamanteus</name>
    <name type="common">Eastern diamondback rattlesnake</name>
    <dbReference type="NCBI Taxonomy" id="8729"/>
    <lineage>
        <taxon>Eukaryota</taxon>
        <taxon>Metazoa</taxon>
        <taxon>Chordata</taxon>
        <taxon>Craniata</taxon>
        <taxon>Vertebrata</taxon>
        <taxon>Euteleostomi</taxon>
        <taxon>Lepidosauria</taxon>
        <taxon>Squamata</taxon>
        <taxon>Bifurcata</taxon>
        <taxon>Unidentata</taxon>
        <taxon>Episquamata</taxon>
        <taxon>Toxicofera</taxon>
        <taxon>Serpentes</taxon>
        <taxon>Colubroidea</taxon>
        <taxon>Viperidae</taxon>
        <taxon>Crotalinae</taxon>
        <taxon>Crotalus</taxon>
    </lineage>
</organism>
<proteinExistence type="predicted"/>
<sequence>MLAGKQKSLGEAAEMGGGEGLKRMIPFISASVICSKSAKLLTFATGLRNLLDDHGNVKIAMILDEKTGEIKTGPPNVSKMGEVRNTGVENACLKVQQSREALKATREEYQRSFENFKKQNEELTEIFCTMRGYQVKEVAFDTARKMLIKGLEALSRVKEQWEKMVRFFQMISNLIETSLVWSMKEFADTVDGAQKVSSYSSKAFMADLVYGHIFNASSVAQLVAMISEIYTMVSEKYLMERKKAEFEKSLEARAEAIEKEMRAVLPANGEAAEPHLRTDGHEEETKFI</sequence>
<dbReference type="EMBL" id="JAOTOJ010000002">
    <property type="protein sequence ID" value="KAK9405842.1"/>
    <property type="molecule type" value="Genomic_DNA"/>
</dbReference>